<dbReference type="GO" id="GO:0080044">
    <property type="term" value="F:quercetin 7-O-glucosyltransferase activity"/>
    <property type="evidence" value="ECO:0007669"/>
    <property type="project" value="TreeGrafter"/>
</dbReference>
<dbReference type="Proteomes" id="UP000775213">
    <property type="component" value="Unassembled WGS sequence"/>
</dbReference>
<comment type="similarity">
    <text evidence="1">Belongs to the UDP-glycosyltransferase family.</text>
</comment>
<sequence>MERGQNVAQLAHQSSEEVKKRGLVASQCALEELLTHPAVGVSLTHFGWNSTVESLCDDVPMICWPFFVEQ</sequence>
<accession>A0AAV7H449</accession>
<dbReference type="SUPFAM" id="SSF53756">
    <property type="entry name" value="UDP-Glycosyltransferase/glycogen phosphorylase"/>
    <property type="match status" value="1"/>
</dbReference>
<organism evidence="3 4">
    <name type="scientific">Dendrobium chrysotoxum</name>
    <name type="common">Orchid</name>
    <dbReference type="NCBI Taxonomy" id="161865"/>
    <lineage>
        <taxon>Eukaryota</taxon>
        <taxon>Viridiplantae</taxon>
        <taxon>Streptophyta</taxon>
        <taxon>Embryophyta</taxon>
        <taxon>Tracheophyta</taxon>
        <taxon>Spermatophyta</taxon>
        <taxon>Magnoliopsida</taxon>
        <taxon>Liliopsida</taxon>
        <taxon>Asparagales</taxon>
        <taxon>Orchidaceae</taxon>
        <taxon>Epidendroideae</taxon>
        <taxon>Malaxideae</taxon>
        <taxon>Dendrobiinae</taxon>
        <taxon>Dendrobium</taxon>
    </lineage>
</organism>
<dbReference type="Pfam" id="PF00201">
    <property type="entry name" value="UDPGT"/>
    <property type="match status" value="1"/>
</dbReference>
<evidence type="ECO:0000256" key="1">
    <source>
        <dbReference type="ARBA" id="ARBA00009995"/>
    </source>
</evidence>
<name>A0AAV7H449_DENCH</name>
<dbReference type="PANTHER" id="PTHR11926">
    <property type="entry name" value="GLUCOSYL/GLUCURONOSYL TRANSFERASES"/>
    <property type="match status" value="1"/>
</dbReference>
<keyword evidence="4" id="KW-1185">Reference proteome</keyword>
<comment type="caution">
    <text evidence="3">The sequence shown here is derived from an EMBL/GenBank/DDBJ whole genome shotgun (WGS) entry which is preliminary data.</text>
</comment>
<protein>
    <submittedName>
        <fullName evidence="3">Uncharacterized protein</fullName>
    </submittedName>
</protein>
<evidence type="ECO:0000313" key="3">
    <source>
        <dbReference type="EMBL" id="KAH0463707.1"/>
    </source>
</evidence>
<keyword evidence="2" id="KW-0808">Transferase</keyword>
<gene>
    <name evidence="3" type="ORF">IEQ34_008289</name>
</gene>
<evidence type="ECO:0000313" key="4">
    <source>
        <dbReference type="Proteomes" id="UP000775213"/>
    </source>
</evidence>
<dbReference type="EMBL" id="JAGFBR010000008">
    <property type="protein sequence ID" value="KAH0463707.1"/>
    <property type="molecule type" value="Genomic_DNA"/>
</dbReference>
<reference evidence="3 4" key="1">
    <citation type="journal article" date="2021" name="Hortic Res">
        <title>Chromosome-scale assembly of the Dendrobium chrysotoxum genome enhances the understanding of orchid evolution.</title>
        <authorList>
            <person name="Zhang Y."/>
            <person name="Zhang G.Q."/>
            <person name="Zhang D."/>
            <person name="Liu X.D."/>
            <person name="Xu X.Y."/>
            <person name="Sun W.H."/>
            <person name="Yu X."/>
            <person name="Zhu X."/>
            <person name="Wang Z.W."/>
            <person name="Zhao X."/>
            <person name="Zhong W.Y."/>
            <person name="Chen H."/>
            <person name="Yin W.L."/>
            <person name="Huang T."/>
            <person name="Niu S.C."/>
            <person name="Liu Z.J."/>
        </authorList>
    </citation>
    <scope>NUCLEOTIDE SEQUENCE [LARGE SCALE GENOMIC DNA]</scope>
    <source>
        <strain evidence="3">Lindl</strain>
    </source>
</reference>
<dbReference type="PANTHER" id="PTHR11926:SF774">
    <property type="entry name" value="UDP-GLYCOSYLTRANSFERASE 85A1-RELATED"/>
    <property type="match status" value="1"/>
</dbReference>
<dbReference type="Gene3D" id="3.40.50.2000">
    <property type="entry name" value="Glycogen Phosphorylase B"/>
    <property type="match status" value="1"/>
</dbReference>
<dbReference type="AlphaFoldDB" id="A0AAV7H449"/>
<proteinExistence type="inferred from homology"/>
<dbReference type="InterPro" id="IPR002213">
    <property type="entry name" value="UDP_glucos_trans"/>
</dbReference>
<evidence type="ECO:0000256" key="2">
    <source>
        <dbReference type="ARBA" id="ARBA00022679"/>
    </source>
</evidence>
<dbReference type="GO" id="GO:0080043">
    <property type="term" value="F:quercetin 3-O-glucosyltransferase activity"/>
    <property type="evidence" value="ECO:0007669"/>
    <property type="project" value="TreeGrafter"/>
</dbReference>